<evidence type="ECO:0000313" key="13">
    <source>
        <dbReference type="EMBL" id="SFK54029.1"/>
    </source>
</evidence>
<dbReference type="InterPro" id="IPR033940">
    <property type="entry name" value="IPMI_Swivel"/>
</dbReference>
<evidence type="ECO:0000256" key="2">
    <source>
        <dbReference type="ARBA" id="ARBA00002695"/>
    </source>
</evidence>
<dbReference type="NCBIfam" id="NF002458">
    <property type="entry name" value="PRK01641.1"/>
    <property type="match status" value="1"/>
</dbReference>
<dbReference type="HAMAP" id="MF_01031">
    <property type="entry name" value="LeuD_type1"/>
    <property type="match status" value="1"/>
</dbReference>
<reference evidence="12 14" key="1">
    <citation type="journal article" date="2015" name="Int. J. Syst. Evol. Microbiol.">
        <title>Complete genome sequence of Salinicoccus halodurans H3B36, isolated from the Qaidam Basin in China.</title>
        <authorList>
            <person name="Jiang K."/>
            <person name="Xue Y."/>
            <person name="Ma Y."/>
        </authorList>
    </citation>
    <scope>NUCLEOTIDE SEQUENCE [LARGE SCALE GENOMIC DNA]</scope>
    <source>
        <strain evidence="12 14">H3B36</strain>
    </source>
</reference>
<accession>A0A0F7HKJ1</accession>
<evidence type="ECO:0000313" key="15">
    <source>
        <dbReference type="Proteomes" id="UP000183090"/>
    </source>
</evidence>
<comment type="pathway">
    <text evidence="3 10">Amino-acid biosynthesis; L-leucine biosynthesis; L-leucine from 3-methyl-2-oxobutanoate: step 2/4.</text>
</comment>
<dbReference type="CDD" id="cd01577">
    <property type="entry name" value="IPMI_Swivel"/>
    <property type="match status" value="1"/>
</dbReference>
<dbReference type="Pfam" id="PF00694">
    <property type="entry name" value="Aconitase_C"/>
    <property type="match status" value="1"/>
</dbReference>
<reference evidence="13 15" key="3">
    <citation type="submission" date="2016-10" db="EMBL/GenBank/DDBJ databases">
        <authorList>
            <person name="Varghese N."/>
            <person name="Submissions S."/>
        </authorList>
    </citation>
    <scope>NUCLEOTIDE SEQUENCE [LARGE SCALE GENOMIC DNA]</scope>
    <source>
        <strain evidence="13 15">CGMCC 1.6501</strain>
    </source>
</reference>
<dbReference type="EC" id="4.2.1.33" evidence="10"/>
<protein>
    <recommendedName>
        <fullName evidence="10">3-isopropylmalate dehydratase small subunit</fullName>
        <ecNumber evidence="10">4.2.1.33</ecNumber>
    </recommendedName>
    <alternativeName>
        <fullName evidence="10">Alpha-IPM isomerase</fullName>
        <shortName evidence="10">IPMI</shortName>
    </alternativeName>
    <alternativeName>
        <fullName evidence="10">Isopropylmalate isomerase</fullName>
    </alternativeName>
</protein>
<dbReference type="GO" id="GO:0009098">
    <property type="term" value="P:L-leucine biosynthetic process"/>
    <property type="evidence" value="ECO:0007669"/>
    <property type="project" value="UniProtKB-UniRule"/>
</dbReference>
<comment type="subunit">
    <text evidence="5 10">Heterodimer of LeuC and LeuD.</text>
</comment>
<reference evidence="14" key="2">
    <citation type="submission" date="2015-04" db="EMBL/GenBank/DDBJ databases">
        <title>Complete genome sequence of Salinicoccus halodurans strain H3B36, isolated from the Qaidam basin of China.</title>
        <authorList>
            <person name="Ma Y."/>
            <person name="Jiang K."/>
            <person name="Xue Y."/>
        </authorList>
    </citation>
    <scope>NUCLEOTIDE SEQUENCE [LARGE SCALE GENOMIC DNA]</scope>
    <source>
        <strain evidence="14">H3B36</strain>
    </source>
</reference>
<organism evidence="13 15">
    <name type="scientific">Salinicoccus halodurans</name>
    <dbReference type="NCBI Taxonomy" id="407035"/>
    <lineage>
        <taxon>Bacteria</taxon>
        <taxon>Bacillati</taxon>
        <taxon>Bacillota</taxon>
        <taxon>Bacilli</taxon>
        <taxon>Bacillales</taxon>
        <taxon>Staphylococcaceae</taxon>
        <taxon>Salinicoccus</taxon>
    </lineage>
</organism>
<evidence type="ECO:0000256" key="5">
    <source>
        <dbReference type="ARBA" id="ARBA00011271"/>
    </source>
</evidence>
<sequence>MEAISEHKGKVFPLDRSNVDTDQIIPKQFLKRVERTGFGQFVFHNWRFDDDGNRREGFEMDDSKFEDASILLAGENFGCGSSREHAPWALLDYGFKVIIAPSYADIFYNNAFKNGIILIKADETQIKEWMKKSEDGKYELHVDLKKQEIVDADGNVVTFDIPGYHKEKLLNGWDDIALTLLLDEKIKEYEDKQPEAVTPLANDGIFK</sequence>
<dbReference type="NCBIfam" id="TIGR00171">
    <property type="entry name" value="leuD"/>
    <property type="match status" value="1"/>
</dbReference>
<dbReference type="RefSeq" id="WP_046789858.1">
    <property type="nucleotide sequence ID" value="NZ_CP011366.1"/>
</dbReference>
<evidence type="ECO:0000256" key="6">
    <source>
        <dbReference type="ARBA" id="ARBA00022430"/>
    </source>
</evidence>
<dbReference type="SUPFAM" id="SSF52016">
    <property type="entry name" value="LeuD/IlvD-like"/>
    <property type="match status" value="1"/>
</dbReference>
<comment type="function">
    <text evidence="2 10">Catalyzes the isomerization between 2-isopropylmalate and 3-isopropylmalate, via the formation of 2-isopropylmaleate.</text>
</comment>
<dbReference type="Gene3D" id="3.20.19.10">
    <property type="entry name" value="Aconitase, domain 4"/>
    <property type="match status" value="1"/>
</dbReference>
<keyword evidence="9 10" id="KW-0100">Branched-chain amino acid biosynthesis</keyword>
<proteinExistence type="inferred from homology"/>
<dbReference type="PANTHER" id="PTHR43345">
    <property type="entry name" value="3-ISOPROPYLMALATE DEHYDRATASE SMALL SUBUNIT 2-RELATED-RELATED"/>
    <property type="match status" value="1"/>
</dbReference>
<keyword evidence="12" id="KW-0413">Isomerase</keyword>
<evidence type="ECO:0000313" key="12">
    <source>
        <dbReference type="EMBL" id="AKG73668.1"/>
    </source>
</evidence>
<dbReference type="EMBL" id="FOTB01000001">
    <property type="protein sequence ID" value="SFK54029.1"/>
    <property type="molecule type" value="Genomic_DNA"/>
</dbReference>
<evidence type="ECO:0000313" key="14">
    <source>
        <dbReference type="Proteomes" id="UP000034029"/>
    </source>
</evidence>
<name>A0A0F7HKJ1_9STAP</name>
<evidence type="ECO:0000256" key="1">
    <source>
        <dbReference type="ARBA" id="ARBA00000491"/>
    </source>
</evidence>
<dbReference type="EMBL" id="CP011366">
    <property type="protein sequence ID" value="AKG73668.1"/>
    <property type="molecule type" value="Genomic_DNA"/>
</dbReference>
<keyword evidence="7 10" id="KW-0028">Amino-acid biosynthesis</keyword>
<dbReference type="GO" id="GO:0003861">
    <property type="term" value="F:3-isopropylmalate dehydratase activity"/>
    <property type="evidence" value="ECO:0007669"/>
    <property type="project" value="UniProtKB-UniRule"/>
</dbReference>
<gene>
    <name evidence="10" type="primary">leuD</name>
    <name evidence="12" type="ORF">AAT16_05220</name>
    <name evidence="13" type="ORF">SAMN05216235_0283</name>
</gene>
<dbReference type="PANTHER" id="PTHR43345:SF5">
    <property type="entry name" value="3-ISOPROPYLMALATE DEHYDRATASE SMALL SUBUNIT"/>
    <property type="match status" value="1"/>
</dbReference>
<dbReference type="InterPro" id="IPR015928">
    <property type="entry name" value="Aconitase/3IPM_dehydase_swvl"/>
</dbReference>
<dbReference type="KEGG" id="shv:AAT16_05220"/>
<evidence type="ECO:0000256" key="8">
    <source>
        <dbReference type="ARBA" id="ARBA00023239"/>
    </source>
</evidence>
<evidence type="ECO:0000256" key="10">
    <source>
        <dbReference type="HAMAP-Rule" id="MF_01031"/>
    </source>
</evidence>
<evidence type="ECO:0000256" key="9">
    <source>
        <dbReference type="ARBA" id="ARBA00023304"/>
    </source>
</evidence>
<evidence type="ECO:0000256" key="3">
    <source>
        <dbReference type="ARBA" id="ARBA00004729"/>
    </source>
</evidence>
<evidence type="ECO:0000259" key="11">
    <source>
        <dbReference type="Pfam" id="PF00694"/>
    </source>
</evidence>
<dbReference type="AlphaFoldDB" id="A0A0F7HKJ1"/>
<feature type="domain" description="Aconitase A/isopropylmalate dehydratase small subunit swivel" evidence="11">
    <location>
        <begin position="1"/>
        <end position="122"/>
    </location>
</feature>
<comment type="catalytic activity">
    <reaction evidence="1 10">
        <text>(2R,3S)-3-isopropylmalate = (2S)-2-isopropylmalate</text>
        <dbReference type="Rhea" id="RHEA:32287"/>
        <dbReference type="ChEBI" id="CHEBI:1178"/>
        <dbReference type="ChEBI" id="CHEBI:35121"/>
        <dbReference type="EC" id="4.2.1.33"/>
    </reaction>
</comment>
<dbReference type="InterPro" id="IPR004431">
    <property type="entry name" value="3-IsopropMal_deHydase_ssu"/>
</dbReference>
<dbReference type="InterPro" id="IPR000573">
    <property type="entry name" value="AconitaseA/IPMdHydase_ssu_swvl"/>
</dbReference>
<dbReference type="Proteomes" id="UP000183090">
    <property type="component" value="Unassembled WGS sequence"/>
</dbReference>
<dbReference type="FunFam" id="3.20.19.10:FF:000003">
    <property type="entry name" value="3-isopropylmalate dehydratase small subunit"/>
    <property type="match status" value="1"/>
</dbReference>
<dbReference type="InterPro" id="IPR050075">
    <property type="entry name" value="LeuD"/>
</dbReference>
<dbReference type="GO" id="GO:0016853">
    <property type="term" value="F:isomerase activity"/>
    <property type="evidence" value="ECO:0007669"/>
    <property type="project" value="UniProtKB-KW"/>
</dbReference>
<dbReference type="OrthoDB" id="9777465at2"/>
<dbReference type="Proteomes" id="UP000034029">
    <property type="component" value="Chromosome"/>
</dbReference>
<keyword evidence="8 10" id="KW-0456">Lyase</keyword>
<keyword evidence="14" id="KW-1185">Reference proteome</keyword>
<evidence type="ECO:0000256" key="4">
    <source>
        <dbReference type="ARBA" id="ARBA00009845"/>
    </source>
</evidence>
<comment type="similarity">
    <text evidence="4 10">Belongs to the LeuD family. LeuD type 1 subfamily.</text>
</comment>
<dbReference type="GO" id="GO:0009316">
    <property type="term" value="C:3-isopropylmalate dehydratase complex"/>
    <property type="evidence" value="ECO:0007669"/>
    <property type="project" value="InterPro"/>
</dbReference>
<keyword evidence="6 10" id="KW-0432">Leucine biosynthesis</keyword>
<evidence type="ECO:0000256" key="7">
    <source>
        <dbReference type="ARBA" id="ARBA00022605"/>
    </source>
</evidence>